<proteinExistence type="predicted"/>
<protein>
    <submittedName>
        <fullName evidence="2">Uncharacterized protein</fullName>
    </submittedName>
</protein>
<organism evidence="2 3">
    <name type="scientific">Alkalimonas cellulosilytica</name>
    <dbReference type="NCBI Taxonomy" id="3058395"/>
    <lineage>
        <taxon>Bacteria</taxon>
        <taxon>Pseudomonadati</taxon>
        <taxon>Pseudomonadota</taxon>
        <taxon>Gammaproteobacteria</taxon>
        <taxon>Alkalimonas</taxon>
    </lineage>
</organism>
<feature type="transmembrane region" description="Helical" evidence="1">
    <location>
        <begin position="89"/>
        <end position="107"/>
    </location>
</feature>
<keyword evidence="3" id="KW-1185">Reference proteome</keyword>
<accession>A0ABU7J1T0</accession>
<gene>
    <name evidence="2" type="ORF">QWY20_00710</name>
</gene>
<dbReference type="EMBL" id="JAUHLI010000001">
    <property type="protein sequence ID" value="MEE1999960.1"/>
    <property type="molecule type" value="Genomic_DNA"/>
</dbReference>
<keyword evidence="1" id="KW-0812">Transmembrane</keyword>
<dbReference type="Proteomes" id="UP001336314">
    <property type="component" value="Unassembled WGS sequence"/>
</dbReference>
<evidence type="ECO:0000313" key="3">
    <source>
        <dbReference type="Proteomes" id="UP001336314"/>
    </source>
</evidence>
<feature type="transmembrane region" description="Helical" evidence="1">
    <location>
        <begin position="39"/>
        <end position="59"/>
    </location>
</feature>
<feature type="transmembrane region" description="Helical" evidence="1">
    <location>
        <begin position="9"/>
        <end position="33"/>
    </location>
</feature>
<sequence length="119" mass="13759">MKQSVNKQVFLQTIGYAPWLLVIYSAIFLGICFFESPSYLVLMLGVPFGFYAALILPFLWRRSNDWLGAFLVVIPAIFFSIWSSNHWEAVQTVLVAAVVTCVLWWLFKNKFISYVSRHT</sequence>
<evidence type="ECO:0000313" key="2">
    <source>
        <dbReference type="EMBL" id="MEE1999960.1"/>
    </source>
</evidence>
<evidence type="ECO:0000256" key="1">
    <source>
        <dbReference type="SAM" id="Phobius"/>
    </source>
</evidence>
<name>A0ABU7J1T0_9GAMM</name>
<keyword evidence="1" id="KW-1133">Transmembrane helix</keyword>
<dbReference type="RefSeq" id="WP_330127120.1">
    <property type="nucleotide sequence ID" value="NZ_JAUHLI010000001.1"/>
</dbReference>
<comment type="caution">
    <text evidence="2">The sequence shown here is derived from an EMBL/GenBank/DDBJ whole genome shotgun (WGS) entry which is preliminary data.</text>
</comment>
<reference evidence="2 3" key="1">
    <citation type="submission" date="2023-07" db="EMBL/GenBank/DDBJ databases">
        <title>Alkalimonas sp., MEB108 novel, alkaliphilic bacterium isolated from Lonar Lake, India.</title>
        <authorList>
            <person name="Joshi A."/>
            <person name="Thite S."/>
        </authorList>
    </citation>
    <scope>NUCLEOTIDE SEQUENCE [LARGE SCALE GENOMIC DNA]</scope>
    <source>
        <strain evidence="2 3">MEB108</strain>
    </source>
</reference>
<keyword evidence="1" id="KW-0472">Membrane</keyword>
<feature type="transmembrane region" description="Helical" evidence="1">
    <location>
        <begin position="66"/>
        <end position="83"/>
    </location>
</feature>